<keyword evidence="6" id="KW-0547">Nucleotide-binding</keyword>
<evidence type="ECO:0000256" key="4">
    <source>
        <dbReference type="ARBA" id="ARBA00016218"/>
    </source>
</evidence>
<dbReference type="Pfam" id="PF01288">
    <property type="entry name" value="HPPK"/>
    <property type="match status" value="1"/>
</dbReference>
<dbReference type="EMBL" id="NXLQ01000001">
    <property type="protein sequence ID" value="RDU67572.1"/>
    <property type="molecule type" value="Genomic_DNA"/>
</dbReference>
<comment type="function">
    <text evidence="10">Catalyzes the transfer of pyrophosphate from adenosine triphosphate (ATP) to 6-hydroxymethyl-7,8-dihydropterin, an enzymatic step in folate biosynthesis pathway.</text>
</comment>
<evidence type="ECO:0000256" key="10">
    <source>
        <dbReference type="ARBA" id="ARBA00029409"/>
    </source>
</evidence>
<evidence type="ECO:0000256" key="12">
    <source>
        <dbReference type="ARBA" id="ARBA00033413"/>
    </source>
</evidence>
<dbReference type="PROSITE" id="PS00794">
    <property type="entry name" value="HPPK"/>
    <property type="match status" value="1"/>
</dbReference>
<comment type="pathway">
    <text evidence="1">Cofactor biosynthesis; tetrahydrofolate biosynthesis; 2-amino-4-hydroxy-6-hydroxymethyl-7,8-dihydropteridine diphosphate from 7,8-dihydroneopterin triphosphate: step 4/4.</text>
</comment>
<evidence type="ECO:0000256" key="13">
    <source>
        <dbReference type="SAM" id="Phobius"/>
    </source>
</evidence>
<dbReference type="Proteomes" id="UP000256379">
    <property type="component" value="Unassembled WGS sequence"/>
</dbReference>
<dbReference type="GO" id="GO:0046656">
    <property type="term" value="P:folic acid biosynthetic process"/>
    <property type="evidence" value="ECO:0007669"/>
    <property type="project" value="UniProtKB-KW"/>
</dbReference>
<evidence type="ECO:0000313" key="16">
    <source>
        <dbReference type="Proteomes" id="UP000256379"/>
    </source>
</evidence>
<evidence type="ECO:0000256" key="1">
    <source>
        <dbReference type="ARBA" id="ARBA00005051"/>
    </source>
</evidence>
<feature type="transmembrane region" description="Helical" evidence="13">
    <location>
        <begin position="72"/>
        <end position="95"/>
    </location>
</feature>
<keyword evidence="8" id="KW-0067">ATP-binding</keyword>
<accession>A0A3D8IQV0</accession>
<dbReference type="PANTHER" id="PTHR43071:SF1">
    <property type="entry name" value="2-AMINO-4-HYDROXY-6-HYDROXYMETHYLDIHYDROPTERIDINE PYROPHOSPHOKINASE"/>
    <property type="match status" value="1"/>
</dbReference>
<evidence type="ECO:0000256" key="9">
    <source>
        <dbReference type="ARBA" id="ARBA00022909"/>
    </source>
</evidence>
<comment type="caution">
    <text evidence="15">The sequence shown here is derived from an EMBL/GenBank/DDBJ whole genome shotgun (WGS) entry which is preliminary data.</text>
</comment>
<keyword evidence="13" id="KW-0812">Transmembrane</keyword>
<keyword evidence="7 15" id="KW-0418">Kinase</keyword>
<dbReference type="PANTHER" id="PTHR43071">
    <property type="entry name" value="2-AMINO-4-HYDROXY-6-HYDROXYMETHYLDIHYDROPTERIDINE PYROPHOSPHOKINASE"/>
    <property type="match status" value="1"/>
</dbReference>
<keyword evidence="13" id="KW-0472">Membrane</keyword>
<feature type="domain" description="7,8-dihydro-6-hydroxymethylpterin-pyrophosphokinase" evidence="14">
    <location>
        <begin position="108"/>
        <end position="119"/>
    </location>
</feature>
<proteinExistence type="inferred from homology"/>
<dbReference type="RefSeq" id="WP_115542098.1">
    <property type="nucleotide sequence ID" value="NZ_NXLQ01000001.1"/>
</dbReference>
<evidence type="ECO:0000256" key="7">
    <source>
        <dbReference type="ARBA" id="ARBA00022777"/>
    </source>
</evidence>
<sequence length="156" mass="18520">MNLSMKYFPYIQRYPKYAKNIAILGIGSNLGNCLQILHNLFITLTNHRKIHIYSTSYIYKNVAFGYTKQPDFYNTSIILTTNMCVRSMFALIFYLERKFGRSRVRSFKNAPRSLDIDLIYFANMRICFKHLHLPHQDFHNRKSVLLPLRFQLGLNK</sequence>
<name>A0A3D8IQV0_9HELI</name>
<keyword evidence="9" id="KW-0289">Folate biosynthesis</keyword>
<evidence type="ECO:0000313" key="15">
    <source>
        <dbReference type="EMBL" id="RDU67572.1"/>
    </source>
</evidence>
<dbReference type="OrthoDB" id="9808041at2"/>
<dbReference type="Gene3D" id="3.30.70.560">
    <property type="entry name" value="7,8-Dihydro-6-hydroxymethylpterin-pyrophosphokinase HPPK"/>
    <property type="match status" value="1"/>
</dbReference>
<keyword evidence="13" id="KW-1133">Transmembrane helix</keyword>
<organism evidence="15 16">
    <name type="scientific">Helicobacter didelphidarum</name>
    <dbReference type="NCBI Taxonomy" id="2040648"/>
    <lineage>
        <taxon>Bacteria</taxon>
        <taxon>Pseudomonadati</taxon>
        <taxon>Campylobacterota</taxon>
        <taxon>Epsilonproteobacteria</taxon>
        <taxon>Campylobacterales</taxon>
        <taxon>Helicobacteraceae</taxon>
        <taxon>Helicobacter</taxon>
    </lineage>
</organism>
<evidence type="ECO:0000256" key="5">
    <source>
        <dbReference type="ARBA" id="ARBA00022679"/>
    </source>
</evidence>
<dbReference type="NCBIfam" id="TIGR01498">
    <property type="entry name" value="folK"/>
    <property type="match status" value="1"/>
</dbReference>
<comment type="similarity">
    <text evidence="2">Belongs to the HPPK family.</text>
</comment>
<dbReference type="GO" id="GO:0016301">
    <property type="term" value="F:kinase activity"/>
    <property type="evidence" value="ECO:0007669"/>
    <property type="project" value="UniProtKB-KW"/>
</dbReference>
<evidence type="ECO:0000256" key="6">
    <source>
        <dbReference type="ARBA" id="ARBA00022741"/>
    </source>
</evidence>
<dbReference type="EC" id="2.7.6.3" evidence="3"/>
<evidence type="ECO:0000256" key="3">
    <source>
        <dbReference type="ARBA" id="ARBA00013253"/>
    </source>
</evidence>
<keyword evidence="16" id="KW-1185">Reference proteome</keyword>
<evidence type="ECO:0000256" key="8">
    <source>
        <dbReference type="ARBA" id="ARBA00022840"/>
    </source>
</evidence>
<dbReference type="GO" id="GO:0003848">
    <property type="term" value="F:2-amino-4-hydroxy-6-hydroxymethyldihydropteridine diphosphokinase activity"/>
    <property type="evidence" value="ECO:0007669"/>
    <property type="project" value="UniProtKB-EC"/>
</dbReference>
<dbReference type="InterPro" id="IPR000550">
    <property type="entry name" value="Hppk"/>
</dbReference>
<dbReference type="AlphaFoldDB" id="A0A3D8IQV0"/>
<dbReference type="GO" id="GO:0046654">
    <property type="term" value="P:tetrahydrofolate biosynthetic process"/>
    <property type="evidence" value="ECO:0007669"/>
    <property type="project" value="UniProtKB-UniPathway"/>
</dbReference>
<feature type="transmembrane region" description="Helical" evidence="13">
    <location>
        <begin position="21"/>
        <end position="41"/>
    </location>
</feature>
<dbReference type="CDD" id="cd00483">
    <property type="entry name" value="HPPK"/>
    <property type="match status" value="1"/>
</dbReference>
<dbReference type="InterPro" id="IPR035907">
    <property type="entry name" value="Hppk_sf"/>
</dbReference>
<dbReference type="UniPathway" id="UPA00077">
    <property type="reaction ID" value="UER00155"/>
</dbReference>
<reference evidence="15 16" key="1">
    <citation type="submission" date="2018-04" db="EMBL/GenBank/DDBJ databases">
        <title>Novel Campyloabacter and Helicobacter Species and Strains.</title>
        <authorList>
            <person name="Mannion A.J."/>
            <person name="Shen Z."/>
            <person name="Fox J.G."/>
        </authorList>
    </citation>
    <scope>NUCLEOTIDE SEQUENCE [LARGE SCALE GENOMIC DNA]</scope>
    <source>
        <strain evidence="15 16">MIT 17-337</strain>
    </source>
</reference>
<gene>
    <name evidence="15" type="primary">folK</name>
    <name evidence="15" type="ORF">CQA53_00755</name>
</gene>
<evidence type="ECO:0000259" key="14">
    <source>
        <dbReference type="PROSITE" id="PS00794"/>
    </source>
</evidence>
<keyword evidence="5" id="KW-0808">Transferase</keyword>
<protein>
    <recommendedName>
        <fullName evidence="4">2-amino-4-hydroxy-6-hydroxymethyldihydropteridine pyrophosphokinase</fullName>
        <ecNumber evidence="3">2.7.6.3</ecNumber>
    </recommendedName>
    <alternativeName>
        <fullName evidence="11">6-hydroxymethyl-7,8-dihydropterin pyrophosphokinase</fullName>
    </alternativeName>
    <alternativeName>
        <fullName evidence="12">7,8-dihydro-6-hydroxymethylpterin-pyrophosphokinase</fullName>
    </alternativeName>
</protein>
<dbReference type="GO" id="GO:0005524">
    <property type="term" value="F:ATP binding"/>
    <property type="evidence" value="ECO:0007669"/>
    <property type="project" value="UniProtKB-KW"/>
</dbReference>
<evidence type="ECO:0000256" key="11">
    <source>
        <dbReference type="ARBA" id="ARBA00029766"/>
    </source>
</evidence>
<evidence type="ECO:0000256" key="2">
    <source>
        <dbReference type="ARBA" id="ARBA00005810"/>
    </source>
</evidence>
<dbReference type="SUPFAM" id="SSF55083">
    <property type="entry name" value="6-hydroxymethyl-7,8-dihydropterin pyrophosphokinase, HPPK"/>
    <property type="match status" value="1"/>
</dbReference>